<proteinExistence type="predicted"/>
<evidence type="ECO:0000313" key="4">
    <source>
        <dbReference type="EMBL" id="KAG0667997.1"/>
    </source>
</evidence>
<dbReference type="SUPFAM" id="SSF54928">
    <property type="entry name" value="RNA-binding domain, RBD"/>
    <property type="match status" value="2"/>
</dbReference>
<dbReference type="Proteomes" id="UP000750334">
    <property type="component" value="Unassembled WGS sequence"/>
</dbReference>
<evidence type="ECO:0000259" key="3">
    <source>
        <dbReference type="PROSITE" id="PS50102"/>
    </source>
</evidence>
<dbReference type="AlphaFoldDB" id="A0A9P6WBM5"/>
<dbReference type="Gene3D" id="3.30.70.330">
    <property type="match status" value="2"/>
</dbReference>
<accession>A0A9P6WBM5</accession>
<comment type="caution">
    <text evidence="4">The sequence shown here is derived from an EMBL/GenBank/DDBJ whole genome shotgun (WGS) entry which is preliminary data.</text>
</comment>
<evidence type="ECO:0000256" key="1">
    <source>
        <dbReference type="ARBA" id="ARBA00022884"/>
    </source>
</evidence>
<gene>
    <name evidence="4" type="ORF">C6P45_005133</name>
</gene>
<dbReference type="PANTHER" id="PTHR10501">
    <property type="entry name" value="U1 SMALL NUCLEAR RIBONUCLEOPROTEIN A/U2 SMALL NUCLEAR RIBONUCLEOPROTEIN B"/>
    <property type="match status" value="1"/>
</dbReference>
<keyword evidence="1 2" id="KW-0694">RNA-binding</keyword>
<dbReference type="InterPro" id="IPR012677">
    <property type="entry name" value="Nucleotide-bd_a/b_plait_sf"/>
</dbReference>
<feature type="domain" description="RRM" evidence="3">
    <location>
        <begin position="226"/>
        <end position="297"/>
    </location>
</feature>
<dbReference type="InterPro" id="IPR035979">
    <property type="entry name" value="RBD_domain_sf"/>
</dbReference>
<reference evidence="4 5" key="1">
    <citation type="submission" date="2020-11" db="EMBL/GenBank/DDBJ databases">
        <title>Kefir isolates.</title>
        <authorList>
            <person name="Marcisauskas S."/>
            <person name="Kim Y."/>
            <person name="Blasche S."/>
        </authorList>
    </citation>
    <scope>NUCLEOTIDE SEQUENCE [LARGE SCALE GENOMIC DNA]</scope>
    <source>
        <strain evidence="4 5">OG2</strain>
    </source>
</reference>
<dbReference type="EMBL" id="PUHR01000083">
    <property type="protein sequence ID" value="KAG0667997.1"/>
    <property type="molecule type" value="Genomic_DNA"/>
</dbReference>
<protein>
    <recommendedName>
        <fullName evidence="3">RRM domain-containing protein</fullName>
    </recommendedName>
</protein>
<dbReference type="InterPro" id="IPR000504">
    <property type="entry name" value="RRM_dom"/>
</dbReference>
<organism evidence="4 5">
    <name type="scientific">Maudiozyma exigua</name>
    <name type="common">Yeast</name>
    <name type="synonym">Kazachstania exigua</name>
    <dbReference type="NCBI Taxonomy" id="34358"/>
    <lineage>
        <taxon>Eukaryota</taxon>
        <taxon>Fungi</taxon>
        <taxon>Dikarya</taxon>
        <taxon>Ascomycota</taxon>
        <taxon>Saccharomycotina</taxon>
        <taxon>Saccharomycetes</taxon>
        <taxon>Saccharomycetales</taxon>
        <taxon>Saccharomycetaceae</taxon>
        <taxon>Maudiozyma</taxon>
    </lineage>
</organism>
<dbReference type="Pfam" id="PF00076">
    <property type="entry name" value="RRM_1"/>
    <property type="match status" value="1"/>
</dbReference>
<evidence type="ECO:0000313" key="5">
    <source>
        <dbReference type="Proteomes" id="UP000750334"/>
    </source>
</evidence>
<dbReference type="PROSITE" id="PS50102">
    <property type="entry name" value="RRM"/>
    <property type="match status" value="1"/>
</dbReference>
<sequence length="297" mass="34472">MTGIRCLHLSNLPQRPKSTSNFIRLVLKSINDQNEYVLRPSLELPQTTTETYPNNIELLDSQHQIIEISRSRATRLSRICFITFMTDHDAVKFMKLYESRPLVVNGRSIKIEPARKESLLTLSLDSEKNGLYAKVMVTRHKRKLLEYDDEIKQIHSDKRKQRRIRSKLRKQGLNEEQMIAKMIEFKKKASESEQAQISSKPLSHLPKEAIEKVHNKPKIMDNPPNNRLLVQNIPKGTIQSELEMLFKGEGFQKVRLVEVRNVAFVEYTSVEQATTMKDFLGTEPEFKSSTLYITFAK</sequence>
<dbReference type="OrthoDB" id="266020at2759"/>
<dbReference type="CDD" id="cd12247">
    <property type="entry name" value="RRM2_U1A_like"/>
    <property type="match status" value="1"/>
</dbReference>
<name>A0A9P6WBM5_MAUEX</name>
<dbReference type="SMART" id="SM00360">
    <property type="entry name" value="RRM"/>
    <property type="match status" value="2"/>
</dbReference>
<keyword evidence="5" id="KW-1185">Reference proteome</keyword>
<evidence type="ECO:0000256" key="2">
    <source>
        <dbReference type="PROSITE-ProRule" id="PRU00176"/>
    </source>
</evidence>
<dbReference type="GO" id="GO:0003723">
    <property type="term" value="F:RNA binding"/>
    <property type="evidence" value="ECO:0007669"/>
    <property type="project" value="UniProtKB-UniRule"/>
</dbReference>